<dbReference type="AlphaFoldDB" id="A0A1D2NEF2"/>
<dbReference type="PANTHER" id="PTHR13318">
    <property type="entry name" value="PARTNER OF PAIRED, ISOFORM B-RELATED"/>
    <property type="match status" value="1"/>
</dbReference>
<evidence type="ECO:0008006" key="3">
    <source>
        <dbReference type="Google" id="ProtNLM"/>
    </source>
</evidence>
<dbReference type="OMA" id="CHELTTI"/>
<keyword evidence="2" id="KW-1185">Reference proteome</keyword>
<dbReference type="SUPFAM" id="SSF81383">
    <property type="entry name" value="F-box domain"/>
    <property type="match status" value="1"/>
</dbReference>
<name>A0A1D2NEF2_ORCCI</name>
<dbReference type="GO" id="GO:0031146">
    <property type="term" value="P:SCF-dependent proteasomal ubiquitin-dependent protein catabolic process"/>
    <property type="evidence" value="ECO:0007669"/>
    <property type="project" value="TreeGrafter"/>
</dbReference>
<dbReference type="OrthoDB" id="10467588at2759"/>
<dbReference type="PANTHER" id="PTHR13318:SF95">
    <property type="entry name" value="F-BOX PROTEIN YLR352W"/>
    <property type="match status" value="1"/>
</dbReference>
<evidence type="ECO:0000313" key="2">
    <source>
        <dbReference type="Proteomes" id="UP000094527"/>
    </source>
</evidence>
<evidence type="ECO:0000313" key="1">
    <source>
        <dbReference type="EMBL" id="ODN03648.1"/>
    </source>
</evidence>
<dbReference type="InterPro" id="IPR036047">
    <property type="entry name" value="F-box-like_dom_sf"/>
</dbReference>
<accession>A0A1D2NEF2</accession>
<dbReference type="SUPFAM" id="SSF52047">
    <property type="entry name" value="RNI-like"/>
    <property type="match status" value="1"/>
</dbReference>
<reference evidence="1 2" key="1">
    <citation type="journal article" date="2016" name="Genome Biol. Evol.">
        <title>Gene Family Evolution Reflects Adaptation to Soil Environmental Stressors in the Genome of the Collembolan Orchesella cincta.</title>
        <authorList>
            <person name="Faddeeva-Vakhrusheva A."/>
            <person name="Derks M.F."/>
            <person name="Anvar S.Y."/>
            <person name="Agamennone V."/>
            <person name="Suring W."/>
            <person name="Smit S."/>
            <person name="van Straalen N.M."/>
            <person name="Roelofs D."/>
        </authorList>
    </citation>
    <scope>NUCLEOTIDE SEQUENCE [LARGE SCALE GENOMIC DNA]</scope>
    <source>
        <tissue evidence="1">Mixed pool</tissue>
    </source>
</reference>
<dbReference type="GO" id="GO:0019005">
    <property type="term" value="C:SCF ubiquitin ligase complex"/>
    <property type="evidence" value="ECO:0007669"/>
    <property type="project" value="TreeGrafter"/>
</dbReference>
<dbReference type="InterPro" id="IPR032675">
    <property type="entry name" value="LRR_dom_sf"/>
</dbReference>
<dbReference type="Gene3D" id="3.80.10.10">
    <property type="entry name" value="Ribonuclease Inhibitor"/>
    <property type="match status" value="1"/>
</dbReference>
<dbReference type="Proteomes" id="UP000094527">
    <property type="component" value="Unassembled WGS sequence"/>
</dbReference>
<protein>
    <recommendedName>
        <fullName evidence="3">F-box domain-containing protein</fullName>
    </recommendedName>
</protein>
<dbReference type="EMBL" id="LJIJ01000067">
    <property type="protein sequence ID" value="ODN03648.1"/>
    <property type="molecule type" value="Genomic_DNA"/>
</dbReference>
<proteinExistence type="predicted"/>
<gene>
    <name evidence="1" type="ORF">Ocin01_03058</name>
</gene>
<organism evidence="1 2">
    <name type="scientific">Orchesella cincta</name>
    <name type="common">Springtail</name>
    <name type="synonym">Podura cincta</name>
    <dbReference type="NCBI Taxonomy" id="48709"/>
    <lineage>
        <taxon>Eukaryota</taxon>
        <taxon>Metazoa</taxon>
        <taxon>Ecdysozoa</taxon>
        <taxon>Arthropoda</taxon>
        <taxon>Hexapoda</taxon>
        <taxon>Collembola</taxon>
        <taxon>Entomobryomorpha</taxon>
        <taxon>Entomobryoidea</taxon>
        <taxon>Orchesellidae</taxon>
        <taxon>Orchesellinae</taxon>
        <taxon>Orchesella</taxon>
    </lineage>
</organism>
<comment type="caution">
    <text evidence="1">The sequence shown here is derived from an EMBL/GenBank/DDBJ whole genome shotgun (WGS) entry which is preliminary data.</text>
</comment>
<sequence length="695" mass="80107">MEDDLCFSSCKALNIPCILQQIFQYLPHTDLKRSRLVSRVFNDEANRILRKRSKIVLNSSKRLIAFYLEKFSDVHTFCEGFQLVNVHVATPSMQIFLDSFGKSIKSLDLRDSKWTFTELKQILMRASSQLEEVIIHGLLPKECWATSSSVPPIQPHPPPRFEEGLGRILFMHPRVPIHNPLQNNALNGNGNHRNLPAFLRAPSPDVAPVEPAKKPDAAEAVEDKEVLWLPKVKRLDLQLYDKLPEDDFLQDFIVKILSSTINLEILRSSESRRGKSRRERFHRILFETLIDTKFNIVLPNLTKIDFSLTPWGDDQYQRLSSKNFPLTYLSLTILPDISTHTVVKLLGSFKKTLTKLKIAFTSWQIMEFPYDLGLEHVRHLSLDWYNGSLKFVTYLKNLETLILAQVDLNEALRDELYDGEESGTEDQDDNDSEVRKFLCQRRHRLLTSFELYQPSGAEIFPESVRKLSGIFPNLKKLVLGKLTDQSLRAVFTVFPGLEEFSAIEGTFSDEGVTGIALQPCHICDKQHLTELCRGIYNEVLINSQRRHCFIGDLKNLRKLELRAPNLTNLSIYHGILQCKRLRSLTLRSFHLTYGSLRRVVDMLSLEYLESTHSFSHAAEIKYVLRKMTGRIFILNGIEAPREYCRCSAREIEHFISHFSPFITSRSVVSIPKDDPRSIRYPLGLILNQLTQQSRR</sequence>